<name>A0ABQ0EES0_APOSI</name>
<dbReference type="EMBL" id="BAAFST010000001">
    <property type="protein sequence ID" value="GAB1285629.1"/>
    <property type="molecule type" value="Genomic_DNA"/>
</dbReference>
<keyword evidence="2" id="KW-1185">Reference proteome</keyword>
<organism evidence="1 2">
    <name type="scientific">Apodemus speciosus</name>
    <name type="common">Large Japanese field mouse</name>
    <dbReference type="NCBI Taxonomy" id="105296"/>
    <lineage>
        <taxon>Eukaryota</taxon>
        <taxon>Metazoa</taxon>
        <taxon>Chordata</taxon>
        <taxon>Craniata</taxon>
        <taxon>Vertebrata</taxon>
        <taxon>Euteleostomi</taxon>
        <taxon>Mammalia</taxon>
        <taxon>Eutheria</taxon>
        <taxon>Euarchontoglires</taxon>
        <taxon>Glires</taxon>
        <taxon>Rodentia</taxon>
        <taxon>Myomorpha</taxon>
        <taxon>Muroidea</taxon>
        <taxon>Muridae</taxon>
        <taxon>Murinae</taxon>
        <taxon>Apodemus</taxon>
    </lineage>
</organism>
<proteinExistence type="predicted"/>
<dbReference type="Proteomes" id="UP001623349">
    <property type="component" value="Unassembled WGS sequence"/>
</dbReference>
<comment type="caution">
    <text evidence="1">The sequence shown here is derived from an EMBL/GenBank/DDBJ whole genome shotgun (WGS) entry which is preliminary data.</text>
</comment>
<protein>
    <submittedName>
        <fullName evidence="1">Uncharacterized protein</fullName>
    </submittedName>
</protein>
<evidence type="ECO:0000313" key="2">
    <source>
        <dbReference type="Proteomes" id="UP001623349"/>
    </source>
</evidence>
<evidence type="ECO:0000313" key="1">
    <source>
        <dbReference type="EMBL" id="GAB1285629.1"/>
    </source>
</evidence>
<sequence length="45" mass="4882">MESSLTPHTTQPLKRPGLLLSHADVKFPVRLDYNSTASAAVLCSK</sequence>
<accession>A0ABQ0EES0</accession>
<reference evidence="1 2" key="1">
    <citation type="submission" date="2024-08" db="EMBL/GenBank/DDBJ databases">
        <title>The draft genome of Apodemus speciosus.</title>
        <authorList>
            <person name="Nabeshima K."/>
            <person name="Suzuki S."/>
            <person name="Onuma M."/>
        </authorList>
    </citation>
    <scope>NUCLEOTIDE SEQUENCE [LARGE SCALE GENOMIC DNA]</scope>
    <source>
        <strain evidence="1">IB14-021</strain>
    </source>
</reference>
<gene>
    <name evidence="1" type="ORF">APTSU1_000085900</name>
</gene>